<dbReference type="Pfam" id="PF07695">
    <property type="entry name" value="7TMR-DISM_7TM"/>
    <property type="match status" value="1"/>
</dbReference>
<organism evidence="5 6">
    <name type="scientific">Lysobacter firmicutimachus</name>
    <dbReference type="NCBI Taxonomy" id="1792846"/>
    <lineage>
        <taxon>Bacteria</taxon>
        <taxon>Pseudomonadati</taxon>
        <taxon>Pseudomonadota</taxon>
        <taxon>Gammaproteobacteria</taxon>
        <taxon>Lysobacterales</taxon>
        <taxon>Lysobacteraceae</taxon>
        <taxon>Lysobacter</taxon>
    </lineage>
</organism>
<dbReference type="InterPro" id="IPR050469">
    <property type="entry name" value="Diguanylate_Cyclase"/>
</dbReference>
<keyword evidence="3" id="KW-0812">Transmembrane</keyword>
<dbReference type="InterPro" id="IPR029787">
    <property type="entry name" value="Nucleotide_cyclase"/>
</dbReference>
<feature type="transmembrane region" description="Helical" evidence="3">
    <location>
        <begin position="239"/>
        <end position="257"/>
    </location>
</feature>
<evidence type="ECO:0000256" key="2">
    <source>
        <dbReference type="ARBA" id="ARBA00034247"/>
    </source>
</evidence>
<dbReference type="PANTHER" id="PTHR45138">
    <property type="entry name" value="REGULATORY COMPONENTS OF SENSORY TRANSDUCTION SYSTEM"/>
    <property type="match status" value="1"/>
</dbReference>
<dbReference type="EMBL" id="JBANDL010000002">
    <property type="protein sequence ID" value="MEI2454573.1"/>
    <property type="molecule type" value="Genomic_DNA"/>
</dbReference>
<keyword evidence="3" id="KW-0472">Membrane</keyword>
<evidence type="ECO:0000313" key="5">
    <source>
        <dbReference type="EMBL" id="MEI2454573.1"/>
    </source>
</evidence>
<sequence length="561" mass="61443">MDRFVRRAMHIVCLLLVTLTTVGAAPVPALEVSFLAPGTGFTAERILAGEAAEHFESVPSADVVIMGKEPQWLRVVAHRDYPQQLAPNLVMTQPYRKAIEVWRPGDHVPLRRATYGADADLNHSTLFHVIPLPNGLRRGDVIYLRAKAVDVRPSRFTIESAAYVHRMDMTFGRARTFVLTSLSIVAVLALGFGVSLRQRGYAYLALTLAAQAVTLAIEGGEVRESSWLVSVAQDHRTNILLNTIATLASVRFLMFFLSIPPLQPRIAKVLNACSIVFLALIAVSTVHVWYASAMIGNVTLLVAIVSVFKAILHALHMRQREAFFLLLAWTPLMIVAAIRVGGLQGWLPIFDWVEFALPFTMTVGGLGLLFGMTDKLRQLRRENETARHRATHDGLTGVLTRSALDDAMQAAAEAAHATGRPLSVVFFDIDHFKRVNDDNGHATGDEVLRIVALRTLNRLRPFDVFGRYGGDEMLVGLPGATLDEAVLIAEHVRGAVSGSPISIDGRRLEIGISMGVAQLREGETLGALLRRADIALYQSKAQGRGRVTGCYLETPTQPFTA</sequence>
<dbReference type="GO" id="GO:0052621">
    <property type="term" value="F:diguanylate cyclase activity"/>
    <property type="evidence" value="ECO:0007669"/>
    <property type="project" value="UniProtKB-EC"/>
</dbReference>
<feature type="domain" description="GGDEF" evidence="4">
    <location>
        <begin position="420"/>
        <end position="552"/>
    </location>
</feature>
<keyword evidence="5" id="KW-0808">Transferase</keyword>
<evidence type="ECO:0000259" key="4">
    <source>
        <dbReference type="PROSITE" id="PS50887"/>
    </source>
</evidence>
<keyword evidence="3" id="KW-1133">Transmembrane helix</keyword>
<dbReference type="InterPro" id="IPR043128">
    <property type="entry name" value="Rev_trsase/Diguanyl_cyclase"/>
</dbReference>
<keyword evidence="6" id="KW-1185">Reference proteome</keyword>
<dbReference type="SUPFAM" id="SSF55073">
    <property type="entry name" value="Nucleotide cyclase"/>
    <property type="match status" value="1"/>
</dbReference>
<dbReference type="CDD" id="cd01949">
    <property type="entry name" value="GGDEF"/>
    <property type="match status" value="1"/>
</dbReference>
<name>A0ABU8D0L9_9GAMM</name>
<feature type="transmembrane region" description="Helical" evidence="3">
    <location>
        <begin position="295"/>
        <end position="315"/>
    </location>
</feature>
<dbReference type="EC" id="2.7.7.65" evidence="1"/>
<evidence type="ECO:0000256" key="1">
    <source>
        <dbReference type="ARBA" id="ARBA00012528"/>
    </source>
</evidence>
<protein>
    <recommendedName>
        <fullName evidence="1">diguanylate cyclase</fullName>
        <ecNumber evidence="1">2.7.7.65</ecNumber>
    </recommendedName>
</protein>
<proteinExistence type="predicted"/>
<dbReference type="RefSeq" id="WP_336131472.1">
    <property type="nucleotide sequence ID" value="NZ_JBANDL010000002.1"/>
</dbReference>
<feature type="transmembrane region" description="Helical" evidence="3">
    <location>
        <begin position="269"/>
        <end position="289"/>
    </location>
</feature>
<evidence type="ECO:0000256" key="3">
    <source>
        <dbReference type="SAM" id="Phobius"/>
    </source>
</evidence>
<comment type="caution">
    <text evidence="5">The sequence shown here is derived from an EMBL/GenBank/DDBJ whole genome shotgun (WGS) entry which is preliminary data.</text>
</comment>
<feature type="transmembrane region" description="Helical" evidence="3">
    <location>
        <begin position="176"/>
        <end position="194"/>
    </location>
</feature>
<dbReference type="NCBIfam" id="TIGR00254">
    <property type="entry name" value="GGDEF"/>
    <property type="match status" value="1"/>
</dbReference>
<keyword evidence="5" id="KW-0548">Nucleotidyltransferase</keyword>
<dbReference type="Gene3D" id="3.30.70.270">
    <property type="match status" value="1"/>
</dbReference>
<reference evidence="5 6" key="1">
    <citation type="submission" date="2024-02" db="EMBL/GenBank/DDBJ databases">
        <title>Lysobacter Genome Sequencing and Mining.</title>
        <authorList>
            <person name="Bierman J."/>
            <person name="Walker M.C."/>
        </authorList>
    </citation>
    <scope>NUCLEOTIDE SEQUENCE [LARGE SCALE GENOMIC DNA]</scope>
    <source>
        <strain evidence="5 6">PB6250</strain>
    </source>
</reference>
<dbReference type="InterPro" id="IPR000160">
    <property type="entry name" value="GGDEF_dom"/>
</dbReference>
<dbReference type="Proteomes" id="UP001387215">
    <property type="component" value="Unassembled WGS sequence"/>
</dbReference>
<feature type="transmembrane region" description="Helical" evidence="3">
    <location>
        <begin position="352"/>
        <end position="371"/>
    </location>
</feature>
<dbReference type="InterPro" id="IPR011623">
    <property type="entry name" value="7TMR_DISM_rcpt_extracell_dom1"/>
</dbReference>
<evidence type="ECO:0000313" key="6">
    <source>
        <dbReference type="Proteomes" id="UP001387215"/>
    </source>
</evidence>
<dbReference type="PROSITE" id="PS50887">
    <property type="entry name" value="GGDEF"/>
    <property type="match status" value="1"/>
</dbReference>
<feature type="transmembrane region" description="Helical" evidence="3">
    <location>
        <begin position="201"/>
        <end position="219"/>
    </location>
</feature>
<accession>A0ABU8D0L9</accession>
<dbReference type="PANTHER" id="PTHR45138:SF9">
    <property type="entry name" value="DIGUANYLATE CYCLASE DGCM-RELATED"/>
    <property type="match status" value="1"/>
</dbReference>
<comment type="catalytic activity">
    <reaction evidence="2">
        <text>2 GTP = 3',3'-c-di-GMP + 2 diphosphate</text>
        <dbReference type="Rhea" id="RHEA:24898"/>
        <dbReference type="ChEBI" id="CHEBI:33019"/>
        <dbReference type="ChEBI" id="CHEBI:37565"/>
        <dbReference type="ChEBI" id="CHEBI:58805"/>
        <dbReference type="EC" id="2.7.7.65"/>
    </reaction>
</comment>
<feature type="transmembrane region" description="Helical" evidence="3">
    <location>
        <begin position="322"/>
        <end position="340"/>
    </location>
</feature>
<gene>
    <name evidence="5" type="ORF">V2J18_07755</name>
</gene>
<dbReference type="Pfam" id="PF00990">
    <property type="entry name" value="GGDEF"/>
    <property type="match status" value="1"/>
</dbReference>
<dbReference type="SMART" id="SM00267">
    <property type="entry name" value="GGDEF"/>
    <property type="match status" value="1"/>
</dbReference>